<feature type="compositionally biased region" description="Gly residues" evidence="1">
    <location>
        <begin position="505"/>
        <end position="515"/>
    </location>
</feature>
<evidence type="ECO:0000313" key="3">
    <source>
        <dbReference type="Proteomes" id="UP000046373"/>
    </source>
</evidence>
<accession>A0A090GM91</accession>
<sequence length="634" mass="69218">MSDIGLEFLPNPGGDAEGLSDAGIEWFRDKPFAAVARETAQNSRDARLDPNAPVRVTFDVVTLKANEFPSIESYRDAAGRCLAKAKKTQNEKNLGFFTQAVKALTAPTITVLRISDFNTKGVRGPCEEGKPFHTLAKAEGESTKDDINAGGSFGIGKSAVFALSDIQTAFFSTRYTDDTGKDQVLCMGKTQFISHTGADGQEKRRKGYWGKKEGYMPLDDAADIPAWLLRDTQGTSIHSVCMRANATDWRYEMTAAVLINFFVAIERGEMEFEIDGGSIKINRGTLQSLFGDTKVNKAVDELNARSAFDAARILHTCLIDEKTTTVTLDVKDLGKVHLRVLLRDGLGYKVGIIRNGMYITNNLSNFGEDFARFPLYADFAAIIEPATATEGEWFKRLENPRHDNLSAERITDPALRAQGQRAFDRLARQIRQALRDLAKSEPSSSMELDELNDFFASDEARTDDDNGPETDPRSLKPTPVKPAAPRPRRKVANPDGEEDDKPGDQTGGGGGGGGDDTGEDPGKTPIRRKVSEPVVLQKERNILPDSTQKKKRRLLFTAPVEGRLVVSVEATGLSTPEQLAIVAADDGVVSDGAVEISCTRGQRVAIDVEFDTAYAGPIELSAYRKNEPEKDAAA</sequence>
<dbReference type="GeneID" id="31891319"/>
<dbReference type="Proteomes" id="UP000046373">
    <property type="component" value="Unassembled WGS sequence"/>
</dbReference>
<organism evidence="2 3">
    <name type="scientific">Mesorhizobium plurifarium</name>
    <dbReference type="NCBI Taxonomy" id="69974"/>
    <lineage>
        <taxon>Bacteria</taxon>
        <taxon>Pseudomonadati</taxon>
        <taxon>Pseudomonadota</taxon>
        <taxon>Alphaproteobacteria</taxon>
        <taxon>Hyphomicrobiales</taxon>
        <taxon>Phyllobacteriaceae</taxon>
        <taxon>Mesorhizobium</taxon>
    </lineage>
</organism>
<feature type="region of interest" description="Disordered" evidence="1">
    <location>
        <begin position="458"/>
        <end position="546"/>
    </location>
</feature>
<dbReference type="EMBL" id="CCNB01000016">
    <property type="protein sequence ID" value="CDX38530.1"/>
    <property type="molecule type" value="Genomic_DNA"/>
</dbReference>
<feature type="compositionally biased region" description="Basic and acidic residues" evidence="1">
    <location>
        <begin position="458"/>
        <end position="474"/>
    </location>
</feature>
<reference evidence="2 3" key="1">
    <citation type="submission" date="2014-08" db="EMBL/GenBank/DDBJ databases">
        <authorList>
            <person name="Moulin Lionel"/>
        </authorList>
    </citation>
    <scope>NUCLEOTIDE SEQUENCE [LARGE SCALE GENOMIC DNA]</scope>
</reference>
<protein>
    <submittedName>
        <fullName evidence="2">Uncharacterized protein</fullName>
    </submittedName>
</protein>
<evidence type="ECO:0000313" key="2">
    <source>
        <dbReference type="EMBL" id="CDX38530.1"/>
    </source>
</evidence>
<gene>
    <name evidence="2" type="ORF">MPLDJ20_230107</name>
</gene>
<evidence type="ECO:0000256" key="1">
    <source>
        <dbReference type="SAM" id="MobiDB-lite"/>
    </source>
</evidence>
<proteinExistence type="predicted"/>
<name>A0A090GM91_MESPL</name>
<dbReference type="AlphaFoldDB" id="A0A090GM91"/>